<keyword evidence="2" id="KW-0472">Membrane</keyword>
<feature type="region of interest" description="Disordered" evidence="1">
    <location>
        <begin position="80"/>
        <end position="101"/>
    </location>
</feature>
<feature type="compositionally biased region" description="Pro residues" evidence="1">
    <location>
        <begin position="83"/>
        <end position="93"/>
    </location>
</feature>
<protein>
    <submittedName>
        <fullName evidence="3">Uncharacterized protein</fullName>
    </submittedName>
</protein>
<dbReference type="Proteomes" id="UP000070444">
    <property type="component" value="Unassembled WGS sequence"/>
</dbReference>
<accession>A0A137NSU6</accession>
<keyword evidence="2" id="KW-1133">Transmembrane helix</keyword>
<proteinExistence type="predicted"/>
<evidence type="ECO:0000313" key="4">
    <source>
        <dbReference type="Proteomes" id="UP000070444"/>
    </source>
</evidence>
<evidence type="ECO:0000256" key="2">
    <source>
        <dbReference type="SAM" id="Phobius"/>
    </source>
</evidence>
<reference evidence="3 4" key="1">
    <citation type="journal article" date="2015" name="Genome Biol. Evol.">
        <title>Phylogenomic analyses indicate that early fungi evolved digesting cell walls of algal ancestors of land plants.</title>
        <authorList>
            <person name="Chang Y."/>
            <person name="Wang S."/>
            <person name="Sekimoto S."/>
            <person name="Aerts A.L."/>
            <person name="Choi C."/>
            <person name="Clum A."/>
            <person name="LaButti K.M."/>
            <person name="Lindquist E.A."/>
            <person name="Yee Ngan C."/>
            <person name="Ohm R.A."/>
            <person name="Salamov A.A."/>
            <person name="Grigoriev I.V."/>
            <person name="Spatafora J.W."/>
            <person name="Berbee M.L."/>
        </authorList>
    </citation>
    <scope>NUCLEOTIDE SEQUENCE [LARGE SCALE GENOMIC DNA]</scope>
    <source>
        <strain evidence="3 4">NRRL 28638</strain>
    </source>
</reference>
<gene>
    <name evidence="3" type="ORF">CONCODRAFT_169100</name>
</gene>
<name>A0A137NSU6_CONC2</name>
<evidence type="ECO:0000313" key="3">
    <source>
        <dbReference type="EMBL" id="KXN65780.1"/>
    </source>
</evidence>
<evidence type="ECO:0000256" key="1">
    <source>
        <dbReference type="SAM" id="MobiDB-lite"/>
    </source>
</evidence>
<keyword evidence="2" id="KW-0812">Transmembrane</keyword>
<organism evidence="3 4">
    <name type="scientific">Conidiobolus coronatus (strain ATCC 28846 / CBS 209.66 / NRRL 28638)</name>
    <name type="common">Delacroixia coronata</name>
    <dbReference type="NCBI Taxonomy" id="796925"/>
    <lineage>
        <taxon>Eukaryota</taxon>
        <taxon>Fungi</taxon>
        <taxon>Fungi incertae sedis</taxon>
        <taxon>Zoopagomycota</taxon>
        <taxon>Entomophthoromycotina</taxon>
        <taxon>Entomophthoromycetes</taxon>
        <taxon>Entomophthorales</taxon>
        <taxon>Ancylistaceae</taxon>
        <taxon>Conidiobolus</taxon>
    </lineage>
</organism>
<dbReference type="AlphaFoldDB" id="A0A137NSU6"/>
<keyword evidence="4" id="KW-1185">Reference proteome</keyword>
<dbReference type="EMBL" id="KQ964818">
    <property type="protein sequence ID" value="KXN65780.1"/>
    <property type="molecule type" value="Genomic_DNA"/>
</dbReference>
<sequence length="115" mass="12595">MFINDTTNNNQVTGNMIKWVFVAIAVIILLSILIVYLTKKYFPAVTNPNRVEGSNANYVRQLSTASLPLYEPRTAPQQDMVQLPPPAYSPPEPAINSNSNHAGASRGFVAIAVNH</sequence>
<feature type="transmembrane region" description="Helical" evidence="2">
    <location>
        <begin position="16"/>
        <end position="37"/>
    </location>
</feature>